<evidence type="ECO:0000256" key="7">
    <source>
        <dbReference type="ARBA" id="ARBA00022842"/>
    </source>
</evidence>
<evidence type="ECO:0000256" key="5">
    <source>
        <dbReference type="ARBA" id="ARBA00022679"/>
    </source>
</evidence>
<reference evidence="15" key="1">
    <citation type="submission" date="2016-10" db="EMBL/GenBank/DDBJ databases">
        <authorList>
            <person name="Varghese N."/>
            <person name="Submissions S."/>
        </authorList>
    </citation>
    <scope>NUCLEOTIDE SEQUENCE [LARGE SCALE GENOMIC DNA]</scope>
    <source>
        <strain evidence="15">B48,IBRC-M 10115,DSM 25386,CECT 8001</strain>
    </source>
</reference>
<feature type="coiled-coil region" evidence="13">
    <location>
        <begin position="252"/>
        <end position="279"/>
    </location>
</feature>
<comment type="similarity">
    <text evidence="2 12">Belongs to the FPP/GGPP synthase family.</text>
</comment>
<sequence length="295" mass="32147">MKSLDQFINQYKPLVESRLKSAIAELEAPKALKDSMLYSLEAGGKRIRPLLLFATLEAFKCKPEIGLDAAAAIEMVHTYSLIHDDLPSMDDDDLRRGKPTNHKIYGEATAILAGDALLTHSFKMIGNISPETASADTKLVLINKLSEASGAEGMVGGQVADMEGEGKQLSLKELEYIHINKTGRLLTYSVLAGAELAEASEQVKDKLQVFAYHIGLAFQIRDDILDLEGTVEQIGKPVGSDTDNDKSTYPSLLTLEGAKKALQNHIDHAKQELVTTNLNTSILEQITDLIGLRTS</sequence>
<dbReference type="PANTHER" id="PTHR43281">
    <property type="entry name" value="FARNESYL DIPHOSPHATE SYNTHASE"/>
    <property type="match status" value="1"/>
</dbReference>
<evidence type="ECO:0000256" key="10">
    <source>
        <dbReference type="ARBA" id="ARBA00032873"/>
    </source>
</evidence>
<comment type="cofactor">
    <cofactor evidence="1">
        <name>Mg(2+)</name>
        <dbReference type="ChEBI" id="CHEBI:18420"/>
    </cofactor>
</comment>
<evidence type="ECO:0000313" key="15">
    <source>
        <dbReference type="Proteomes" id="UP000198553"/>
    </source>
</evidence>
<organism evidence="14 15">
    <name type="scientific">Mesobacillus persicus</name>
    <dbReference type="NCBI Taxonomy" id="930146"/>
    <lineage>
        <taxon>Bacteria</taxon>
        <taxon>Bacillati</taxon>
        <taxon>Bacillota</taxon>
        <taxon>Bacilli</taxon>
        <taxon>Bacillales</taxon>
        <taxon>Bacillaceae</taxon>
        <taxon>Mesobacillus</taxon>
    </lineage>
</organism>
<proteinExistence type="inferred from homology"/>
<dbReference type="GO" id="GO:0016114">
    <property type="term" value="P:terpenoid biosynthetic process"/>
    <property type="evidence" value="ECO:0007669"/>
    <property type="project" value="UniProtKB-ARBA"/>
</dbReference>
<dbReference type="GO" id="GO:0005737">
    <property type="term" value="C:cytoplasm"/>
    <property type="evidence" value="ECO:0007669"/>
    <property type="project" value="UniProtKB-ARBA"/>
</dbReference>
<dbReference type="STRING" id="930146.SAMN05192533_106240"/>
<accession>A0A1H8C0E6</accession>
<dbReference type="AlphaFoldDB" id="A0A1H8C0E6"/>
<evidence type="ECO:0000313" key="14">
    <source>
        <dbReference type="EMBL" id="SEM88472.1"/>
    </source>
</evidence>
<dbReference type="RefSeq" id="WP_090744880.1">
    <property type="nucleotide sequence ID" value="NZ_FOBW01000006.1"/>
</dbReference>
<keyword evidence="5 12" id="KW-0808">Transferase</keyword>
<dbReference type="PROSITE" id="PS00444">
    <property type="entry name" value="POLYPRENYL_SYNTHASE_2"/>
    <property type="match status" value="1"/>
</dbReference>
<dbReference type="Pfam" id="PF00348">
    <property type="entry name" value="polyprenyl_synt"/>
    <property type="match status" value="1"/>
</dbReference>
<keyword evidence="7" id="KW-0460">Magnesium</keyword>
<dbReference type="SFLD" id="SFLDG01017">
    <property type="entry name" value="Polyprenyl_Transferase_Like"/>
    <property type="match status" value="1"/>
</dbReference>
<keyword evidence="6" id="KW-0479">Metal-binding</keyword>
<dbReference type="InterPro" id="IPR053378">
    <property type="entry name" value="Prenyl_diphosphate_synthase"/>
</dbReference>
<dbReference type="PROSITE" id="PS00723">
    <property type="entry name" value="POLYPRENYL_SYNTHASE_1"/>
    <property type="match status" value="1"/>
</dbReference>
<dbReference type="FunFam" id="1.10.600.10:FF:000001">
    <property type="entry name" value="Geranylgeranyl diphosphate synthase"/>
    <property type="match status" value="1"/>
</dbReference>
<dbReference type="EMBL" id="FOBW01000006">
    <property type="protein sequence ID" value="SEM88472.1"/>
    <property type="molecule type" value="Genomic_DNA"/>
</dbReference>
<evidence type="ECO:0000256" key="13">
    <source>
        <dbReference type="SAM" id="Coils"/>
    </source>
</evidence>
<evidence type="ECO:0000256" key="12">
    <source>
        <dbReference type="RuleBase" id="RU004466"/>
    </source>
</evidence>
<evidence type="ECO:0000256" key="9">
    <source>
        <dbReference type="ARBA" id="ARBA00032380"/>
    </source>
</evidence>
<evidence type="ECO:0000256" key="4">
    <source>
        <dbReference type="ARBA" id="ARBA00015100"/>
    </source>
</evidence>
<name>A0A1H8C0E6_9BACI</name>
<comment type="catalytic activity">
    <reaction evidence="11">
        <text>isopentenyl diphosphate + (2E)-geranyl diphosphate = (2E,6E)-farnesyl diphosphate + diphosphate</text>
        <dbReference type="Rhea" id="RHEA:19361"/>
        <dbReference type="ChEBI" id="CHEBI:33019"/>
        <dbReference type="ChEBI" id="CHEBI:58057"/>
        <dbReference type="ChEBI" id="CHEBI:128769"/>
        <dbReference type="ChEBI" id="CHEBI:175763"/>
        <dbReference type="EC" id="2.5.1.10"/>
    </reaction>
</comment>
<dbReference type="SFLD" id="SFLDS00005">
    <property type="entry name" value="Isoprenoid_Synthase_Type_I"/>
    <property type="match status" value="1"/>
</dbReference>
<dbReference type="InterPro" id="IPR033749">
    <property type="entry name" value="Polyprenyl_synt_CS"/>
</dbReference>
<dbReference type="NCBIfam" id="NF045485">
    <property type="entry name" value="FPPsyn"/>
    <property type="match status" value="1"/>
</dbReference>
<dbReference type="OrthoDB" id="9805316at2"/>
<dbReference type="Proteomes" id="UP000198553">
    <property type="component" value="Unassembled WGS sequence"/>
</dbReference>
<dbReference type="Gene3D" id="1.10.600.10">
    <property type="entry name" value="Farnesyl Diphosphate Synthase"/>
    <property type="match status" value="1"/>
</dbReference>
<evidence type="ECO:0000256" key="3">
    <source>
        <dbReference type="ARBA" id="ARBA00012439"/>
    </source>
</evidence>
<evidence type="ECO:0000256" key="8">
    <source>
        <dbReference type="ARBA" id="ARBA00023229"/>
    </source>
</evidence>
<dbReference type="SUPFAM" id="SSF48576">
    <property type="entry name" value="Terpenoid synthases"/>
    <property type="match status" value="1"/>
</dbReference>
<dbReference type="InterPro" id="IPR008949">
    <property type="entry name" value="Isoprenoid_synthase_dom_sf"/>
</dbReference>
<dbReference type="InterPro" id="IPR000092">
    <property type="entry name" value="Polyprenyl_synt"/>
</dbReference>
<evidence type="ECO:0000256" key="1">
    <source>
        <dbReference type="ARBA" id="ARBA00001946"/>
    </source>
</evidence>
<dbReference type="EC" id="2.5.1.10" evidence="3"/>
<evidence type="ECO:0000256" key="6">
    <source>
        <dbReference type="ARBA" id="ARBA00022723"/>
    </source>
</evidence>
<gene>
    <name evidence="14" type="ORF">SAMN05192533_106240</name>
</gene>
<dbReference type="CDD" id="cd00685">
    <property type="entry name" value="Trans_IPPS_HT"/>
    <property type="match status" value="1"/>
</dbReference>
<dbReference type="PANTHER" id="PTHR43281:SF1">
    <property type="entry name" value="FARNESYL DIPHOSPHATE SYNTHASE"/>
    <property type="match status" value="1"/>
</dbReference>
<keyword evidence="8" id="KW-0414">Isoprene biosynthesis</keyword>
<keyword evidence="15" id="KW-1185">Reference proteome</keyword>
<dbReference type="GO" id="GO:0004337">
    <property type="term" value="F:(2E,6E)-farnesyl diphosphate synthase activity"/>
    <property type="evidence" value="ECO:0007669"/>
    <property type="project" value="UniProtKB-EC"/>
</dbReference>
<dbReference type="GO" id="GO:0046872">
    <property type="term" value="F:metal ion binding"/>
    <property type="evidence" value="ECO:0007669"/>
    <property type="project" value="UniProtKB-KW"/>
</dbReference>
<protein>
    <recommendedName>
        <fullName evidence="4">Farnesyl diphosphate synthase</fullName>
        <ecNumber evidence="3">2.5.1.10</ecNumber>
    </recommendedName>
    <alternativeName>
        <fullName evidence="10">(2E,6E)-farnesyl diphosphate synthase</fullName>
    </alternativeName>
    <alternativeName>
        <fullName evidence="9">Geranyltranstransferase</fullName>
    </alternativeName>
</protein>
<keyword evidence="13" id="KW-0175">Coiled coil</keyword>
<evidence type="ECO:0000256" key="2">
    <source>
        <dbReference type="ARBA" id="ARBA00006706"/>
    </source>
</evidence>
<evidence type="ECO:0000256" key="11">
    <source>
        <dbReference type="ARBA" id="ARBA00049399"/>
    </source>
</evidence>